<dbReference type="InterPro" id="IPR004625">
    <property type="entry name" value="PyrdxlKinase"/>
</dbReference>
<keyword evidence="8" id="KW-1185">Reference proteome</keyword>
<evidence type="ECO:0000259" key="6">
    <source>
        <dbReference type="Pfam" id="PF08543"/>
    </source>
</evidence>
<dbReference type="AlphaFoldDB" id="A0A8J6YXS4"/>
<evidence type="ECO:0000256" key="4">
    <source>
        <dbReference type="ARBA" id="ARBA00022777"/>
    </source>
</evidence>
<evidence type="ECO:0000313" key="8">
    <source>
        <dbReference type="Proteomes" id="UP000631034"/>
    </source>
</evidence>
<dbReference type="RefSeq" id="WP_192533401.1">
    <property type="nucleotide sequence ID" value="NZ_JACZHT010000001.1"/>
</dbReference>
<protein>
    <recommendedName>
        <fullName evidence="1">pyridoxal kinase</fullName>
        <ecNumber evidence="1">2.7.1.35</ecNumber>
    </recommendedName>
</protein>
<dbReference type="PANTHER" id="PTHR10534">
    <property type="entry name" value="PYRIDOXAL KINASE"/>
    <property type="match status" value="1"/>
</dbReference>
<dbReference type="GO" id="GO:0008902">
    <property type="term" value="F:hydroxymethylpyrimidine kinase activity"/>
    <property type="evidence" value="ECO:0007669"/>
    <property type="project" value="TreeGrafter"/>
</dbReference>
<keyword evidence="4 7" id="KW-0418">Kinase</keyword>
<dbReference type="SUPFAM" id="SSF53613">
    <property type="entry name" value="Ribokinase-like"/>
    <property type="match status" value="1"/>
</dbReference>
<proteinExistence type="predicted"/>
<name>A0A8J6YXS4_9PROT</name>
<dbReference type="EC" id="2.7.1.35" evidence="1"/>
<dbReference type="Pfam" id="PF08543">
    <property type="entry name" value="Phos_pyr_kin"/>
    <property type="match status" value="1"/>
</dbReference>
<dbReference type="EMBL" id="JACZHT010000001">
    <property type="protein sequence ID" value="MBE1236548.1"/>
    <property type="molecule type" value="Genomic_DNA"/>
</dbReference>
<organism evidence="7 8">
    <name type="scientific">Phaeovibrio sulfidiphilus</name>
    <dbReference type="NCBI Taxonomy" id="1220600"/>
    <lineage>
        <taxon>Bacteria</taxon>
        <taxon>Pseudomonadati</taxon>
        <taxon>Pseudomonadota</taxon>
        <taxon>Alphaproteobacteria</taxon>
        <taxon>Rhodospirillales</taxon>
        <taxon>Rhodospirillaceae</taxon>
        <taxon>Phaeovibrio</taxon>
    </lineage>
</organism>
<dbReference type="NCBIfam" id="NF006034">
    <property type="entry name" value="PRK08176.1"/>
    <property type="match status" value="1"/>
</dbReference>
<keyword evidence="3" id="KW-0547">Nucleotide-binding</keyword>
<reference evidence="7" key="1">
    <citation type="submission" date="2020-10" db="EMBL/GenBank/DDBJ databases">
        <title>Genome sequence of the unusual species of purple photosynthetic bacteria, Phaeovibrio sulfidiphilus DSM 23193, type strain.</title>
        <authorList>
            <person name="Kyndt J.A."/>
            <person name="Meyer T.E."/>
        </authorList>
    </citation>
    <scope>NUCLEOTIDE SEQUENCE</scope>
    <source>
        <strain evidence="7">DSM 23193</strain>
    </source>
</reference>
<feature type="domain" description="Pyridoxamine kinase/Phosphomethylpyrimidine kinase" evidence="6">
    <location>
        <begin position="89"/>
        <end position="274"/>
    </location>
</feature>
<evidence type="ECO:0000256" key="3">
    <source>
        <dbReference type="ARBA" id="ARBA00022741"/>
    </source>
</evidence>
<dbReference type="PANTHER" id="PTHR10534:SF15">
    <property type="entry name" value="PYRIDOXINE_PYRIDOXAL_PYRIDOXAMINE KINASE"/>
    <property type="match status" value="1"/>
</dbReference>
<accession>A0A8J6YXS4</accession>
<evidence type="ECO:0000256" key="1">
    <source>
        <dbReference type="ARBA" id="ARBA00012104"/>
    </source>
</evidence>
<dbReference type="GO" id="GO:0005829">
    <property type="term" value="C:cytosol"/>
    <property type="evidence" value="ECO:0007669"/>
    <property type="project" value="TreeGrafter"/>
</dbReference>
<evidence type="ECO:0000256" key="2">
    <source>
        <dbReference type="ARBA" id="ARBA00022679"/>
    </source>
</evidence>
<evidence type="ECO:0000256" key="5">
    <source>
        <dbReference type="ARBA" id="ARBA00022840"/>
    </source>
</evidence>
<evidence type="ECO:0000313" key="7">
    <source>
        <dbReference type="EMBL" id="MBE1236548.1"/>
    </source>
</evidence>
<keyword evidence="5" id="KW-0067">ATP-binding</keyword>
<dbReference type="NCBIfam" id="TIGR00687">
    <property type="entry name" value="pyridox_kin"/>
    <property type="match status" value="1"/>
</dbReference>
<gene>
    <name evidence="7" type="primary">pdxK</name>
    <name evidence="7" type="synonym">thiJ</name>
    <name evidence="7" type="ORF">IHV25_02630</name>
</gene>
<dbReference type="Gene3D" id="3.40.1190.20">
    <property type="match status" value="1"/>
</dbReference>
<dbReference type="InterPro" id="IPR013749">
    <property type="entry name" value="PM/HMP-P_kinase-1"/>
</dbReference>
<comment type="caution">
    <text evidence="7">The sequence shown here is derived from an EMBL/GenBank/DDBJ whole genome shotgun (WGS) entry which is preliminary data.</text>
</comment>
<dbReference type="Proteomes" id="UP000631034">
    <property type="component" value="Unassembled WGS sequence"/>
</dbReference>
<keyword evidence="2 7" id="KW-0808">Transferase</keyword>
<dbReference type="GO" id="GO:0005524">
    <property type="term" value="F:ATP binding"/>
    <property type="evidence" value="ECO:0007669"/>
    <property type="project" value="UniProtKB-KW"/>
</dbReference>
<dbReference type="InterPro" id="IPR029056">
    <property type="entry name" value="Ribokinase-like"/>
</dbReference>
<dbReference type="CDD" id="cd01173">
    <property type="entry name" value="pyridoxal_pyridoxamine_kinase"/>
    <property type="match status" value="1"/>
</dbReference>
<dbReference type="GO" id="GO:0009443">
    <property type="term" value="P:pyridoxal 5'-phosphate salvage"/>
    <property type="evidence" value="ECO:0007669"/>
    <property type="project" value="InterPro"/>
</dbReference>
<dbReference type="GO" id="GO:0008478">
    <property type="term" value="F:pyridoxal kinase activity"/>
    <property type="evidence" value="ECO:0007669"/>
    <property type="project" value="UniProtKB-EC"/>
</dbReference>
<sequence>MISNGSVRVPGALQYDVVSVQSLVVYGRVGNSVAVPALEALGLTVASVPSVVLSNTPDYPTLHGGALPLDWFTGYLEDLDRRGALESLRAVLTGYLGTAEQAGALAAWIRALQARRPNLRVVVDPVLGDSEDGLYVDPDLAAAVRRDLVPLADGLTPNGFELGYLTGMPVDDIDSVLAAARTLLTGRTRWVAVTSAASDPAEPPDAEGSREIRVVLVTRTGSWLLSHPRLEDVPKGTGDLFCATLTGHWLGGADVSEAATRACQHLVRVLRLTQQANCGELLAAPMGFCDGDMGDIIVRQIGVRPLASPFMFRPEMS</sequence>